<name>A0A9N7YDX6_PLEPL</name>
<feature type="compositionally biased region" description="Basic residues" evidence="1">
    <location>
        <begin position="229"/>
        <end position="238"/>
    </location>
</feature>
<sequence length="238" mass="25566">MFGSVCTCSWGQMVKVNQSGTRYPSASLTFCSLQCPSSPSTSLLSLPPSLPPSLSPPLSPPSPAALSTRSHSPFAHTLRLHPPLSTSTFTLTSPLLSSRLLSPLPKDRAPSLLNRRPGFLTQSSAEEEDEEETMEHSHIFPVFPPNGSTWSPGQPPSEVARGCPLGPLPVIYYSRAALSGPTWLGSVHVFHICSSVPHSAHTLLIEMMNLKVCTKGDEQVESEEWGRTARGRGGRGAE</sequence>
<proteinExistence type="predicted"/>
<evidence type="ECO:0000256" key="1">
    <source>
        <dbReference type="SAM" id="MobiDB-lite"/>
    </source>
</evidence>
<keyword evidence="3" id="KW-1185">Reference proteome</keyword>
<dbReference type="Proteomes" id="UP001153269">
    <property type="component" value="Unassembled WGS sequence"/>
</dbReference>
<protein>
    <submittedName>
        <fullName evidence="2">Uncharacterized protein</fullName>
    </submittedName>
</protein>
<reference evidence="2" key="1">
    <citation type="submission" date="2020-03" db="EMBL/GenBank/DDBJ databases">
        <authorList>
            <person name="Weist P."/>
        </authorList>
    </citation>
    <scope>NUCLEOTIDE SEQUENCE</scope>
</reference>
<gene>
    <name evidence="2" type="ORF">PLEPLA_LOCUS10005</name>
</gene>
<accession>A0A9N7YDX6</accession>
<feature type="region of interest" description="Disordered" evidence="1">
    <location>
        <begin position="218"/>
        <end position="238"/>
    </location>
</feature>
<evidence type="ECO:0000313" key="3">
    <source>
        <dbReference type="Proteomes" id="UP001153269"/>
    </source>
</evidence>
<feature type="compositionally biased region" description="Pro residues" evidence="1">
    <location>
        <begin position="48"/>
        <end position="63"/>
    </location>
</feature>
<feature type="region of interest" description="Disordered" evidence="1">
    <location>
        <begin position="112"/>
        <end position="132"/>
    </location>
</feature>
<dbReference type="AlphaFoldDB" id="A0A9N7YDX6"/>
<dbReference type="EMBL" id="CADEAL010000561">
    <property type="protein sequence ID" value="CAB1422116.1"/>
    <property type="molecule type" value="Genomic_DNA"/>
</dbReference>
<feature type="region of interest" description="Disordered" evidence="1">
    <location>
        <begin position="42"/>
        <end position="70"/>
    </location>
</feature>
<evidence type="ECO:0000313" key="2">
    <source>
        <dbReference type="EMBL" id="CAB1422116.1"/>
    </source>
</evidence>
<comment type="caution">
    <text evidence="2">The sequence shown here is derived from an EMBL/GenBank/DDBJ whole genome shotgun (WGS) entry which is preliminary data.</text>
</comment>
<organism evidence="2 3">
    <name type="scientific">Pleuronectes platessa</name>
    <name type="common">European plaice</name>
    <dbReference type="NCBI Taxonomy" id="8262"/>
    <lineage>
        <taxon>Eukaryota</taxon>
        <taxon>Metazoa</taxon>
        <taxon>Chordata</taxon>
        <taxon>Craniata</taxon>
        <taxon>Vertebrata</taxon>
        <taxon>Euteleostomi</taxon>
        <taxon>Actinopterygii</taxon>
        <taxon>Neopterygii</taxon>
        <taxon>Teleostei</taxon>
        <taxon>Neoteleostei</taxon>
        <taxon>Acanthomorphata</taxon>
        <taxon>Carangaria</taxon>
        <taxon>Pleuronectiformes</taxon>
        <taxon>Pleuronectoidei</taxon>
        <taxon>Pleuronectidae</taxon>
        <taxon>Pleuronectes</taxon>
    </lineage>
</organism>